<reference evidence="2" key="1">
    <citation type="submission" date="2023-07" db="EMBL/GenBank/DDBJ databases">
        <authorList>
            <person name="Kim M.K."/>
        </authorList>
    </citation>
    <scope>NUCLEOTIDE SEQUENCE</scope>
    <source>
        <strain evidence="2">ASUV-10-1</strain>
    </source>
</reference>
<evidence type="ECO:0000313" key="3">
    <source>
        <dbReference type="Proteomes" id="UP001176429"/>
    </source>
</evidence>
<dbReference type="RefSeq" id="WP_305009228.1">
    <property type="nucleotide sequence ID" value="NZ_JAUQSY010000026.1"/>
</dbReference>
<evidence type="ECO:0000256" key="1">
    <source>
        <dbReference type="SAM" id="MobiDB-lite"/>
    </source>
</evidence>
<evidence type="ECO:0000313" key="2">
    <source>
        <dbReference type="EMBL" id="MDO7877771.1"/>
    </source>
</evidence>
<name>A0ABT9BHR2_9BACT</name>
<dbReference type="Proteomes" id="UP001176429">
    <property type="component" value="Unassembled WGS sequence"/>
</dbReference>
<dbReference type="EMBL" id="JAUQSY010000026">
    <property type="protein sequence ID" value="MDO7877771.1"/>
    <property type="molecule type" value="Genomic_DNA"/>
</dbReference>
<proteinExistence type="predicted"/>
<accession>A0ABT9BHR2</accession>
<organism evidence="2 3">
    <name type="scientific">Hymenobacter aranciens</name>
    <dbReference type="NCBI Taxonomy" id="3063996"/>
    <lineage>
        <taxon>Bacteria</taxon>
        <taxon>Pseudomonadati</taxon>
        <taxon>Bacteroidota</taxon>
        <taxon>Cytophagia</taxon>
        <taxon>Cytophagales</taxon>
        <taxon>Hymenobacteraceae</taxon>
        <taxon>Hymenobacter</taxon>
    </lineage>
</organism>
<feature type="region of interest" description="Disordered" evidence="1">
    <location>
        <begin position="1"/>
        <end position="87"/>
    </location>
</feature>
<comment type="caution">
    <text evidence="2">The sequence shown here is derived from an EMBL/GenBank/DDBJ whole genome shotgun (WGS) entry which is preliminary data.</text>
</comment>
<protein>
    <submittedName>
        <fullName evidence="2">Uncharacterized protein</fullName>
    </submittedName>
</protein>
<feature type="compositionally biased region" description="Polar residues" evidence="1">
    <location>
        <begin position="76"/>
        <end position="87"/>
    </location>
</feature>
<sequence>MATQQPDPAAENNREDGASTPMLDATTHGQTLDPENDGQQDADQMDDSLRMDTEAMTKTGPAPASDENLPRELTDPSDNNYTLPELQ</sequence>
<feature type="compositionally biased region" description="Acidic residues" evidence="1">
    <location>
        <begin position="34"/>
        <end position="46"/>
    </location>
</feature>
<gene>
    <name evidence="2" type="ORF">Q5H93_23750</name>
</gene>
<keyword evidence="3" id="KW-1185">Reference proteome</keyword>